<feature type="signal peptide" evidence="2">
    <location>
        <begin position="1"/>
        <end position="24"/>
    </location>
</feature>
<dbReference type="Pfam" id="PF11949">
    <property type="entry name" value="DUF3466"/>
    <property type="match status" value="1"/>
</dbReference>
<protein>
    <recommendedName>
        <fullName evidence="5">GlyGly-CTERM sorting domain-containing protein</fullName>
    </recommendedName>
</protein>
<keyword evidence="1" id="KW-0812">Transmembrane</keyword>
<keyword evidence="2" id="KW-0732">Signal</keyword>
<reference evidence="3 4" key="1">
    <citation type="journal article" date="2012" name="Science">
        <title>Ecological populations of bacteria act as socially cohesive units of antibiotic production and resistance.</title>
        <authorList>
            <person name="Cordero O.X."/>
            <person name="Wildschutte H."/>
            <person name="Kirkup B."/>
            <person name="Proehl S."/>
            <person name="Ngo L."/>
            <person name="Hussain F."/>
            <person name="Le Roux F."/>
            <person name="Mincer T."/>
            <person name="Polz M.F."/>
        </authorList>
    </citation>
    <scope>NUCLEOTIDE SEQUENCE [LARGE SCALE GENOMIC DNA]</scope>
    <source>
        <strain evidence="3 4">FF-454</strain>
    </source>
</reference>
<organism evidence="3 4">
    <name type="scientific">Enterovibrio norvegicus FF-454</name>
    <dbReference type="NCBI Taxonomy" id="1185651"/>
    <lineage>
        <taxon>Bacteria</taxon>
        <taxon>Pseudomonadati</taxon>
        <taxon>Pseudomonadota</taxon>
        <taxon>Gammaproteobacteria</taxon>
        <taxon>Vibrionales</taxon>
        <taxon>Vibrionaceae</taxon>
        <taxon>Enterovibrio</taxon>
    </lineage>
</organism>
<dbReference type="RefSeq" id="WP_016962161.1">
    <property type="nucleotide sequence ID" value="NZ_AJWN02000040.1"/>
</dbReference>
<evidence type="ECO:0008006" key="5">
    <source>
        <dbReference type="Google" id="ProtNLM"/>
    </source>
</evidence>
<keyword evidence="1" id="KW-0472">Membrane</keyword>
<evidence type="ECO:0000256" key="1">
    <source>
        <dbReference type="SAM" id="Phobius"/>
    </source>
</evidence>
<dbReference type="AlphaFoldDB" id="A0A1E5C9R1"/>
<evidence type="ECO:0000313" key="3">
    <source>
        <dbReference type="EMBL" id="OEE62206.1"/>
    </source>
</evidence>
<comment type="caution">
    <text evidence="3">The sequence shown here is derived from an EMBL/GenBank/DDBJ whole genome shotgun (WGS) entry which is preliminary data.</text>
</comment>
<sequence length="614" mass="64631">MQFNKFKLSAVALAMAGFPIAANAALYSVDRVDNASTSQSAAATAISPNGGKVAVEVLSGPVGLNYSQELPYMADVEHFINSYNDLDSYCFNYLGYNTCDTWANEQWYGIKASGEVCDSEDYDANICTGGLNKEIDAWHAGYTSNSVATLDGSQVNPFGSGVSGTTLTNPNTDSTNVVVNAVTDSGEAMGASSSPYFDEGSYNARAFVRRGFSGSTELLPPSSATGVIPQIGQTNANGSIDANGTTIVFGSASTHNMAEPNNSNKAPEDSGLSDLNSCSSSVDYSNRACQYYQFANQASVWLLGATDANNARVIAGFPNGATGNTDDTAQASVRAAALVGADTAPTMVGFSTYDDSDFYARAVKFTPTADFDACFATLKLDSSAGTCWGMSLIPGIEIRQNGDIIYSYTEANDINANNVVVGVAKNYRLNNGAYAENVFVNEGTSTTFLTTAQSSLFFNGYNATAAAINDNNELVGKVDIESSRDRARRQRGYVYLHGSAPNLADFDNTRGWLLDDLTNGATGANAYRIAEAYDIAVNGDIAASAFYCAGGYSSTAHDAKCDGEEALVAVKLTRESGDITPRPYETNTITRSGGGFGVLGLALLGLGGLLRRRK</sequence>
<dbReference type="Proteomes" id="UP000095039">
    <property type="component" value="Unassembled WGS sequence"/>
</dbReference>
<keyword evidence="1" id="KW-1133">Transmembrane helix</keyword>
<gene>
    <name evidence="3" type="ORF">A1OK_01475</name>
</gene>
<evidence type="ECO:0000256" key="2">
    <source>
        <dbReference type="SAM" id="SignalP"/>
    </source>
</evidence>
<dbReference type="EMBL" id="AJWN02000040">
    <property type="protein sequence ID" value="OEE62206.1"/>
    <property type="molecule type" value="Genomic_DNA"/>
</dbReference>
<evidence type="ECO:0000313" key="4">
    <source>
        <dbReference type="Proteomes" id="UP000095039"/>
    </source>
</evidence>
<feature type="chain" id="PRO_5009172638" description="GlyGly-CTERM sorting domain-containing protein" evidence="2">
    <location>
        <begin position="25"/>
        <end position="614"/>
    </location>
</feature>
<name>A0A1E5C9R1_9GAMM</name>
<dbReference type="InterPro" id="IPR022562">
    <property type="entry name" value="DUF3466"/>
</dbReference>
<proteinExistence type="predicted"/>
<keyword evidence="4" id="KW-1185">Reference proteome</keyword>
<feature type="transmembrane region" description="Helical" evidence="1">
    <location>
        <begin position="592"/>
        <end position="610"/>
    </location>
</feature>
<accession>A0A1E5C9R1</accession>